<dbReference type="OrthoDB" id="67388at2759"/>
<keyword evidence="3" id="KW-1185">Reference proteome</keyword>
<protein>
    <submittedName>
        <fullName evidence="2">Uncharacterized protein</fullName>
    </submittedName>
</protein>
<evidence type="ECO:0000313" key="2">
    <source>
        <dbReference type="EMBL" id="KAG7375484.1"/>
    </source>
</evidence>
<reference evidence="2" key="1">
    <citation type="submission" date="2021-02" db="EMBL/GenBank/DDBJ databases">
        <authorList>
            <person name="Palmer J.M."/>
        </authorList>
    </citation>
    <scope>NUCLEOTIDE SEQUENCE</scope>
    <source>
        <strain evidence="2">SCRP23</strain>
    </source>
</reference>
<evidence type="ECO:0000313" key="3">
    <source>
        <dbReference type="Proteomes" id="UP000693981"/>
    </source>
</evidence>
<organism evidence="2 3">
    <name type="scientific">Phytophthora boehmeriae</name>
    <dbReference type="NCBI Taxonomy" id="109152"/>
    <lineage>
        <taxon>Eukaryota</taxon>
        <taxon>Sar</taxon>
        <taxon>Stramenopiles</taxon>
        <taxon>Oomycota</taxon>
        <taxon>Peronosporomycetes</taxon>
        <taxon>Peronosporales</taxon>
        <taxon>Peronosporaceae</taxon>
        <taxon>Phytophthora</taxon>
    </lineage>
</organism>
<evidence type="ECO:0000256" key="1">
    <source>
        <dbReference type="SAM" id="MobiDB-lite"/>
    </source>
</evidence>
<dbReference type="EMBL" id="JAGDFL010001624">
    <property type="protein sequence ID" value="KAG7375484.1"/>
    <property type="molecule type" value="Genomic_DNA"/>
</dbReference>
<dbReference type="Proteomes" id="UP000693981">
    <property type="component" value="Unassembled WGS sequence"/>
</dbReference>
<dbReference type="AlphaFoldDB" id="A0A8T1V7D6"/>
<feature type="compositionally biased region" description="Basic and acidic residues" evidence="1">
    <location>
        <begin position="22"/>
        <end position="32"/>
    </location>
</feature>
<proteinExistence type="predicted"/>
<gene>
    <name evidence="2" type="ORF">PHYBOEH_002482</name>
</gene>
<sequence length="101" mass="11206">MLDERLFNADFLDSGNDDDQKDNEQEDMKEKDADDLINWQVIAIIIIEGDKKLKDAAVKHALDILGNATVHEKTEDDVAASFTKELCAYVADLEAKPGQVG</sequence>
<accession>A0A8T1V7D6</accession>
<name>A0A8T1V7D6_9STRA</name>
<comment type="caution">
    <text evidence="2">The sequence shown here is derived from an EMBL/GenBank/DDBJ whole genome shotgun (WGS) entry which is preliminary data.</text>
</comment>
<feature type="region of interest" description="Disordered" evidence="1">
    <location>
        <begin position="1"/>
        <end position="32"/>
    </location>
</feature>